<evidence type="ECO:0000313" key="2">
    <source>
        <dbReference type="Proteomes" id="UP001310022"/>
    </source>
</evidence>
<proteinExistence type="predicted"/>
<reference evidence="1 2" key="1">
    <citation type="submission" date="2021-12" db="EMBL/GenBank/DDBJ databases">
        <title>Genome sequencing of bacteria with rrn-lacking chromosome and rrn-plasmid.</title>
        <authorList>
            <person name="Anda M."/>
            <person name="Iwasaki W."/>
        </authorList>
    </citation>
    <scope>NUCLEOTIDE SEQUENCE [LARGE SCALE GENOMIC DNA]</scope>
    <source>
        <strain evidence="1 2">NBRC 15940</strain>
    </source>
</reference>
<dbReference type="RefSeq" id="WP_060685698.1">
    <property type="nucleotide sequence ID" value="NZ_BQKE01000001.1"/>
</dbReference>
<dbReference type="Proteomes" id="UP001310022">
    <property type="component" value="Unassembled WGS sequence"/>
</dbReference>
<dbReference type="AlphaFoldDB" id="A0AAN4VWP0"/>
<dbReference type="EMBL" id="BQKE01000001">
    <property type="protein sequence ID" value="GJM60303.1"/>
    <property type="molecule type" value="Genomic_DNA"/>
</dbReference>
<evidence type="ECO:0000313" key="1">
    <source>
        <dbReference type="EMBL" id="GJM60303.1"/>
    </source>
</evidence>
<name>A0AAN4VWP0_9BACT</name>
<accession>A0AAN4VWP0</accession>
<sequence length="83" mass="9695">MTALESEILEELFFVISYPDLLEELQMEKEELDVSLKILVRKGWVKAMESLDAEAISMDLFESRFEKLYYLATKEGLLKLHGH</sequence>
<protein>
    <submittedName>
        <fullName evidence="1">Uncharacterized protein</fullName>
    </submittedName>
</protein>
<organism evidence="1 2">
    <name type="scientific">Persicobacter diffluens</name>
    <dbReference type="NCBI Taxonomy" id="981"/>
    <lineage>
        <taxon>Bacteria</taxon>
        <taxon>Pseudomonadati</taxon>
        <taxon>Bacteroidota</taxon>
        <taxon>Cytophagia</taxon>
        <taxon>Cytophagales</taxon>
        <taxon>Persicobacteraceae</taxon>
        <taxon>Persicobacter</taxon>
    </lineage>
</organism>
<keyword evidence="2" id="KW-1185">Reference proteome</keyword>
<comment type="caution">
    <text evidence="1">The sequence shown here is derived from an EMBL/GenBank/DDBJ whole genome shotgun (WGS) entry which is preliminary data.</text>
</comment>
<gene>
    <name evidence="1" type="ORF">PEDI_08550</name>
</gene>